<proteinExistence type="inferred from homology"/>
<dbReference type="PANTHER" id="PTHR47628">
    <property type="match status" value="1"/>
</dbReference>
<keyword evidence="2" id="KW-0813">Transport</keyword>
<evidence type="ECO:0000313" key="6">
    <source>
        <dbReference type="EMBL" id="GAA4779866.1"/>
    </source>
</evidence>
<name>A0ABP9ADU5_9PSEU</name>
<gene>
    <name evidence="6" type="ORF">GCM10023200_11410</name>
</gene>
<dbReference type="SUPFAM" id="SSF55961">
    <property type="entry name" value="Bet v1-like"/>
    <property type="match status" value="1"/>
</dbReference>
<comment type="similarity">
    <text evidence="1">Belongs to the leucine-binding protein family.</text>
</comment>
<feature type="domain" description="Leucine-binding protein" evidence="5">
    <location>
        <begin position="137"/>
        <end position="432"/>
    </location>
</feature>
<evidence type="ECO:0000259" key="5">
    <source>
        <dbReference type="Pfam" id="PF13458"/>
    </source>
</evidence>
<dbReference type="RefSeq" id="WP_345411647.1">
    <property type="nucleotide sequence ID" value="NZ_BAABHO010000006.1"/>
</dbReference>
<evidence type="ECO:0000256" key="4">
    <source>
        <dbReference type="ARBA" id="ARBA00022970"/>
    </source>
</evidence>
<evidence type="ECO:0000313" key="7">
    <source>
        <dbReference type="Proteomes" id="UP001500928"/>
    </source>
</evidence>
<dbReference type="PRINTS" id="PR00337">
    <property type="entry name" value="LEUILEVALBP"/>
</dbReference>
<keyword evidence="3" id="KW-0732">Signal</keyword>
<dbReference type="InterPro" id="IPR028081">
    <property type="entry name" value="Leu-bd"/>
</dbReference>
<evidence type="ECO:0000256" key="3">
    <source>
        <dbReference type="ARBA" id="ARBA00022729"/>
    </source>
</evidence>
<dbReference type="EMBL" id="BAABHO010000006">
    <property type="protein sequence ID" value="GAA4779866.1"/>
    <property type="molecule type" value="Genomic_DNA"/>
</dbReference>
<dbReference type="PANTHER" id="PTHR47628:SF1">
    <property type="entry name" value="ALIPHATIC AMIDASE EXPRESSION-REGULATING PROTEIN"/>
    <property type="match status" value="1"/>
</dbReference>
<keyword evidence="4" id="KW-0029">Amino-acid transport</keyword>
<evidence type="ECO:0000256" key="1">
    <source>
        <dbReference type="ARBA" id="ARBA00010062"/>
    </source>
</evidence>
<keyword evidence="7" id="KW-1185">Reference proteome</keyword>
<dbReference type="Gene3D" id="3.40.50.2300">
    <property type="match status" value="2"/>
</dbReference>
<dbReference type="InterPro" id="IPR000709">
    <property type="entry name" value="Leu_Ile_Val-bd"/>
</dbReference>
<sequence length="486" mass="51559">MHTTASTTTVAAERTVELAPDEAFALFGTPRAGSWLFGARCDGVCPGATVSLRLPLDPDGTGPGVDVLGRLARVVPGALLEVEHTQPWRGRLAVRFVPAGRRRTRVRVRADVPREGVDWLLHRRGLPLPEPPDDGALRLGAITTASGTGAVYSVSAELMAELAVDEVNAAGGVAGRRVRLLTADDATDAEQAAHEAARMARLGCRAVFVNSTSASFDAVRRRLEHTGVLVVHTVINEGGRSSPTAVRFGERPHAQLDALIGPEPPARWFLVGQAYVWSFGAHAAARRAVERAGGHVAGEALVPLGTTDFDATVERVLASGADRILSTLVGADEVAFERRCATAGVRERARTISLVLDESTLAHIGPDAATGLRTALGYFQDTALPGNAALLARYRDAFGPWAPPVTALSEGMYEAIHQYARVLHADPDADAAAHGRALVQGRSGTAVGARDLLRPALYVAEAGRDGLEIVQQVTARSQDRNTWMRQ</sequence>
<dbReference type="Proteomes" id="UP001500928">
    <property type="component" value="Unassembled WGS sequence"/>
</dbReference>
<comment type="caution">
    <text evidence="6">The sequence shown here is derived from an EMBL/GenBank/DDBJ whole genome shotgun (WGS) entry which is preliminary data.</text>
</comment>
<dbReference type="SUPFAM" id="SSF53822">
    <property type="entry name" value="Periplasmic binding protein-like I"/>
    <property type="match status" value="1"/>
</dbReference>
<accession>A0ABP9ADU5</accession>
<dbReference type="Pfam" id="PF13458">
    <property type="entry name" value="Peripla_BP_6"/>
    <property type="match status" value="1"/>
</dbReference>
<protein>
    <recommendedName>
        <fullName evidence="5">Leucine-binding protein domain-containing protein</fullName>
    </recommendedName>
</protein>
<reference evidence="7" key="1">
    <citation type="journal article" date="2019" name="Int. J. Syst. Evol. Microbiol.">
        <title>The Global Catalogue of Microorganisms (GCM) 10K type strain sequencing project: providing services to taxonomists for standard genome sequencing and annotation.</title>
        <authorList>
            <consortium name="The Broad Institute Genomics Platform"/>
            <consortium name="The Broad Institute Genome Sequencing Center for Infectious Disease"/>
            <person name="Wu L."/>
            <person name="Ma J."/>
        </authorList>
    </citation>
    <scope>NUCLEOTIDE SEQUENCE [LARGE SCALE GENOMIC DNA]</scope>
    <source>
        <strain evidence="7">JCM 17979</strain>
    </source>
</reference>
<dbReference type="InterPro" id="IPR028082">
    <property type="entry name" value="Peripla_BP_I"/>
</dbReference>
<organism evidence="6 7">
    <name type="scientific">Actinomycetospora chlora</name>
    <dbReference type="NCBI Taxonomy" id="663608"/>
    <lineage>
        <taxon>Bacteria</taxon>
        <taxon>Bacillati</taxon>
        <taxon>Actinomycetota</taxon>
        <taxon>Actinomycetes</taxon>
        <taxon>Pseudonocardiales</taxon>
        <taxon>Pseudonocardiaceae</taxon>
        <taxon>Actinomycetospora</taxon>
    </lineage>
</organism>
<evidence type="ECO:0000256" key="2">
    <source>
        <dbReference type="ARBA" id="ARBA00022448"/>
    </source>
</evidence>